<accession>A0A059DIJ6</accession>
<feature type="region of interest" description="Disordered" evidence="1">
    <location>
        <begin position="22"/>
        <end position="53"/>
    </location>
</feature>
<protein>
    <submittedName>
        <fullName evidence="2">Uncharacterized protein</fullName>
    </submittedName>
</protein>
<dbReference type="AlphaFoldDB" id="A0A059DIJ6"/>
<proteinExistence type="predicted"/>
<gene>
    <name evidence="2" type="ORF">EUGRSUZ_A02707</name>
</gene>
<name>A0A059DIJ6_EUCGR</name>
<organism evidence="2">
    <name type="scientific">Eucalyptus grandis</name>
    <name type="common">Flooded gum</name>
    <dbReference type="NCBI Taxonomy" id="71139"/>
    <lineage>
        <taxon>Eukaryota</taxon>
        <taxon>Viridiplantae</taxon>
        <taxon>Streptophyta</taxon>
        <taxon>Embryophyta</taxon>
        <taxon>Tracheophyta</taxon>
        <taxon>Spermatophyta</taxon>
        <taxon>Magnoliopsida</taxon>
        <taxon>eudicotyledons</taxon>
        <taxon>Gunneridae</taxon>
        <taxon>Pentapetalae</taxon>
        <taxon>rosids</taxon>
        <taxon>malvids</taxon>
        <taxon>Myrtales</taxon>
        <taxon>Myrtaceae</taxon>
        <taxon>Myrtoideae</taxon>
        <taxon>Eucalypteae</taxon>
        <taxon>Eucalyptus</taxon>
    </lineage>
</organism>
<dbReference type="EMBL" id="KK198753">
    <property type="protein sequence ID" value="KCW90598.1"/>
    <property type="molecule type" value="Genomic_DNA"/>
</dbReference>
<evidence type="ECO:0000256" key="1">
    <source>
        <dbReference type="SAM" id="MobiDB-lite"/>
    </source>
</evidence>
<reference evidence="2" key="1">
    <citation type="submission" date="2013-07" db="EMBL/GenBank/DDBJ databases">
        <title>The genome of Eucalyptus grandis.</title>
        <authorList>
            <person name="Schmutz J."/>
            <person name="Hayes R."/>
            <person name="Myburg A."/>
            <person name="Tuskan G."/>
            <person name="Grattapaglia D."/>
            <person name="Rokhsar D.S."/>
        </authorList>
    </citation>
    <scope>NUCLEOTIDE SEQUENCE</scope>
    <source>
        <tissue evidence="2">Leaf extractions</tissue>
    </source>
</reference>
<dbReference type="InParanoid" id="A0A059DIJ6"/>
<dbReference type="Gramene" id="KCW90598">
    <property type="protein sequence ID" value="KCW90598"/>
    <property type="gene ID" value="EUGRSUZ_A02707"/>
</dbReference>
<sequence length="66" mass="7644">MCPNRSTFSKIWKIEIQHLRPNPEKPHSGLEPVLTTLPPISPPTRSQPKPSPRRCRRRLCFFGLLV</sequence>
<evidence type="ECO:0000313" key="2">
    <source>
        <dbReference type="EMBL" id="KCW90598.1"/>
    </source>
</evidence>